<dbReference type="GO" id="GO:0043565">
    <property type="term" value="F:sequence-specific DNA binding"/>
    <property type="evidence" value="ECO:0007669"/>
    <property type="project" value="InterPro"/>
</dbReference>
<feature type="domain" description="DNA binding HTH" evidence="1">
    <location>
        <begin position="9"/>
        <end position="36"/>
    </location>
</feature>
<dbReference type="RefSeq" id="WP_353640762.1">
    <property type="nucleotide sequence ID" value="NZ_CP159253.1"/>
</dbReference>
<sequence length="129" mass="14794">MKRASIDNLIEETIKETGGNLSMVARRLGLPYHSLVTKYGPKATATLPAPCPRPTDIKELGREHVRPFVIAIKRCGHEWGDEFADVLTDARRKFDRGTHEMTQSIDQGWVVQYLIPRRNPTNPRRFFHV</sequence>
<gene>
    <name evidence="2" type="ORF">ABVK50_15225</name>
</gene>
<organism evidence="2">
    <name type="scientific">Mesorhizobium sp. WSM2240</name>
    <dbReference type="NCBI Taxonomy" id="3228851"/>
    <lineage>
        <taxon>Bacteria</taxon>
        <taxon>Pseudomonadati</taxon>
        <taxon>Pseudomonadota</taxon>
        <taxon>Alphaproteobacteria</taxon>
        <taxon>Hyphomicrobiales</taxon>
        <taxon>Phyllobacteriaceae</taxon>
        <taxon>Mesorhizobium</taxon>
    </lineage>
</organism>
<dbReference type="AlphaFoldDB" id="A0AAU8CIV7"/>
<dbReference type="EMBL" id="CP159253">
    <property type="protein sequence ID" value="XCG46670.1"/>
    <property type="molecule type" value="Genomic_DNA"/>
</dbReference>
<name>A0AAU8CIV7_9HYPH</name>
<dbReference type="Pfam" id="PF02954">
    <property type="entry name" value="HTH_8"/>
    <property type="match status" value="1"/>
</dbReference>
<dbReference type="InterPro" id="IPR002197">
    <property type="entry name" value="HTH_Fis"/>
</dbReference>
<evidence type="ECO:0000313" key="2">
    <source>
        <dbReference type="EMBL" id="XCG46670.1"/>
    </source>
</evidence>
<evidence type="ECO:0000259" key="1">
    <source>
        <dbReference type="Pfam" id="PF02954"/>
    </source>
</evidence>
<reference evidence="2" key="1">
    <citation type="submission" date="2024-06" db="EMBL/GenBank/DDBJ databases">
        <title>Mesorhizobium karijinii sp. nov., a symbiont of the iconic Swainsona formosa from arid Australia.</title>
        <authorList>
            <person name="Hill Y.J."/>
            <person name="Watkin E.L.J."/>
            <person name="O'Hara G.W."/>
            <person name="Terpolilli J."/>
            <person name="Tye M.L."/>
            <person name="Kohlmeier M.G."/>
        </authorList>
    </citation>
    <scope>NUCLEOTIDE SEQUENCE</scope>
    <source>
        <strain evidence="2">WSM2240</strain>
    </source>
</reference>
<proteinExistence type="predicted"/>
<protein>
    <submittedName>
        <fullName evidence="2">Helix-turn-helix domain-containing protein</fullName>
    </submittedName>
</protein>
<accession>A0AAU8CIV7</accession>